<feature type="region of interest" description="Disordered" evidence="1">
    <location>
        <begin position="28"/>
        <end position="66"/>
    </location>
</feature>
<accession>A0ABN9C5M9</accession>
<proteinExistence type="predicted"/>
<protein>
    <submittedName>
        <fullName evidence="2">Uncharacterized protein</fullName>
    </submittedName>
</protein>
<dbReference type="EMBL" id="CATNWA010007855">
    <property type="protein sequence ID" value="CAI9554973.1"/>
    <property type="molecule type" value="Genomic_DNA"/>
</dbReference>
<evidence type="ECO:0000313" key="2">
    <source>
        <dbReference type="EMBL" id="CAI9554973.1"/>
    </source>
</evidence>
<keyword evidence="3" id="KW-1185">Reference proteome</keyword>
<comment type="caution">
    <text evidence="2">The sequence shown here is derived from an EMBL/GenBank/DDBJ whole genome shotgun (WGS) entry which is preliminary data.</text>
</comment>
<gene>
    <name evidence="2" type="ORF">SPARVUS_LOCUS4302041</name>
</gene>
<evidence type="ECO:0000313" key="3">
    <source>
        <dbReference type="Proteomes" id="UP001162483"/>
    </source>
</evidence>
<name>A0ABN9C5M9_9NEOB</name>
<evidence type="ECO:0000256" key="1">
    <source>
        <dbReference type="SAM" id="MobiDB-lite"/>
    </source>
</evidence>
<dbReference type="Proteomes" id="UP001162483">
    <property type="component" value="Unassembled WGS sequence"/>
</dbReference>
<feature type="non-terminal residue" evidence="2">
    <location>
        <position position="66"/>
    </location>
</feature>
<organism evidence="2 3">
    <name type="scientific">Staurois parvus</name>
    <dbReference type="NCBI Taxonomy" id="386267"/>
    <lineage>
        <taxon>Eukaryota</taxon>
        <taxon>Metazoa</taxon>
        <taxon>Chordata</taxon>
        <taxon>Craniata</taxon>
        <taxon>Vertebrata</taxon>
        <taxon>Euteleostomi</taxon>
        <taxon>Amphibia</taxon>
        <taxon>Batrachia</taxon>
        <taxon>Anura</taxon>
        <taxon>Neobatrachia</taxon>
        <taxon>Ranoidea</taxon>
        <taxon>Ranidae</taxon>
        <taxon>Staurois</taxon>
    </lineage>
</organism>
<reference evidence="2" key="1">
    <citation type="submission" date="2023-05" db="EMBL/GenBank/DDBJ databases">
        <authorList>
            <person name="Stuckert A."/>
        </authorList>
    </citation>
    <scope>NUCLEOTIDE SEQUENCE</scope>
</reference>
<sequence length="66" mass="7290">MYVKWFDTGMFYYVISVYLQKLHFLKNSNYPPVPAPVRPDVTGTGTQKSDASKVSAAGTPRATPHG</sequence>